<gene>
    <name evidence="9" type="ORF">PENDEC_c015G05214</name>
</gene>
<comment type="subcellular location">
    <subcellularLocation>
        <location evidence="1">Membrane</location>
        <topology evidence="1">Multi-pass membrane protein</topology>
    </subcellularLocation>
</comment>
<feature type="transmembrane region" description="Helical" evidence="7">
    <location>
        <begin position="123"/>
        <end position="143"/>
    </location>
</feature>
<feature type="compositionally biased region" description="Basic and acidic residues" evidence="6">
    <location>
        <begin position="380"/>
        <end position="396"/>
    </location>
</feature>
<dbReference type="PANTHER" id="PTHR33048">
    <property type="entry name" value="PTH11-LIKE INTEGRAL MEMBRANE PROTEIN (AFU_ORTHOLOGUE AFUA_5G11245)"/>
    <property type="match status" value="1"/>
</dbReference>
<feature type="transmembrane region" description="Helical" evidence="7">
    <location>
        <begin position="44"/>
        <end position="67"/>
    </location>
</feature>
<evidence type="ECO:0000313" key="10">
    <source>
        <dbReference type="Proteomes" id="UP000191522"/>
    </source>
</evidence>
<accession>A0A1V6P8S7</accession>
<feature type="transmembrane region" description="Helical" evidence="7">
    <location>
        <begin position="208"/>
        <end position="230"/>
    </location>
</feature>
<comment type="caution">
    <text evidence="9">The sequence shown here is derived from an EMBL/GenBank/DDBJ whole genome shotgun (WGS) entry which is preliminary data.</text>
</comment>
<feature type="region of interest" description="Disordered" evidence="6">
    <location>
        <begin position="279"/>
        <end position="322"/>
    </location>
</feature>
<feature type="transmembrane region" description="Helical" evidence="7">
    <location>
        <begin position="87"/>
        <end position="111"/>
    </location>
</feature>
<keyword evidence="10" id="KW-1185">Reference proteome</keyword>
<organism evidence="9 10">
    <name type="scientific">Penicillium decumbens</name>
    <dbReference type="NCBI Taxonomy" id="69771"/>
    <lineage>
        <taxon>Eukaryota</taxon>
        <taxon>Fungi</taxon>
        <taxon>Dikarya</taxon>
        <taxon>Ascomycota</taxon>
        <taxon>Pezizomycotina</taxon>
        <taxon>Eurotiomycetes</taxon>
        <taxon>Eurotiomycetidae</taxon>
        <taxon>Eurotiales</taxon>
        <taxon>Aspergillaceae</taxon>
        <taxon>Penicillium</taxon>
    </lineage>
</organism>
<dbReference type="PANTHER" id="PTHR33048:SF113">
    <property type="entry name" value="INTEGRAL MEMBRANE PROTEIN-RELATED"/>
    <property type="match status" value="1"/>
</dbReference>
<feature type="transmembrane region" description="Helical" evidence="7">
    <location>
        <begin position="13"/>
        <end position="32"/>
    </location>
</feature>
<dbReference type="EMBL" id="MDYL01000015">
    <property type="protein sequence ID" value="OQD73420.1"/>
    <property type="molecule type" value="Genomic_DNA"/>
</dbReference>
<dbReference type="Proteomes" id="UP000191522">
    <property type="component" value="Unassembled WGS sequence"/>
</dbReference>
<dbReference type="InterPro" id="IPR052337">
    <property type="entry name" value="SAT4-like"/>
</dbReference>
<feature type="region of interest" description="Disordered" evidence="6">
    <location>
        <begin position="335"/>
        <end position="396"/>
    </location>
</feature>
<dbReference type="InterPro" id="IPR049326">
    <property type="entry name" value="Rhodopsin_dom_fungi"/>
</dbReference>
<keyword evidence="2 7" id="KW-0812">Transmembrane</keyword>
<evidence type="ECO:0000259" key="8">
    <source>
        <dbReference type="Pfam" id="PF20684"/>
    </source>
</evidence>
<evidence type="ECO:0000256" key="4">
    <source>
        <dbReference type="ARBA" id="ARBA00023136"/>
    </source>
</evidence>
<dbReference type="Pfam" id="PF20684">
    <property type="entry name" value="Fung_rhodopsin"/>
    <property type="match status" value="1"/>
</dbReference>
<name>A0A1V6P8S7_PENDC</name>
<keyword evidence="3 7" id="KW-1133">Transmembrane helix</keyword>
<evidence type="ECO:0000256" key="2">
    <source>
        <dbReference type="ARBA" id="ARBA00022692"/>
    </source>
</evidence>
<evidence type="ECO:0000313" key="9">
    <source>
        <dbReference type="EMBL" id="OQD73420.1"/>
    </source>
</evidence>
<evidence type="ECO:0000256" key="7">
    <source>
        <dbReference type="SAM" id="Phobius"/>
    </source>
</evidence>
<feature type="domain" description="Rhodopsin" evidence="8">
    <location>
        <begin position="28"/>
        <end position="271"/>
    </location>
</feature>
<feature type="transmembrane region" description="Helical" evidence="7">
    <location>
        <begin position="176"/>
        <end position="196"/>
    </location>
</feature>
<dbReference type="OMA" id="WATVDIA"/>
<protein>
    <recommendedName>
        <fullName evidence="8">Rhodopsin domain-containing protein</fullName>
    </recommendedName>
</protein>
<dbReference type="AlphaFoldDB" id="A0A1V6P8S7"/>
<comment type="similarity">
    <text evidence="5">Belongs to the SAT4 family.</text>
</comment>
<sequence>MGDEESRALAVKTVAAVFMPIATISVMLRCYVRGWIVKGFGWDDASMVVAAMFFVMFGACMIGGTLYGTGYHFASLEPANRVTAMEYWWFCEIAYCFASIFCKISICIFLLRITVKQAHIWALYSVMVLTVLAGLVFMFLMLLQCKPLSYFWTQAAMDPSIEGHCISIDIIITMTYVYSAFAAACDFTVGILPLFIVYKLHMRRDAKLAIVGILSMACIASAAVIVRFPFVKTFANRDFLWATYQIAVWSNIETGLGITAGSLATLRPLLRLWNGSHNDSDYSSGLPGRSGSRMNRASVQRGLPLGSVDRDPPLRGGLRPDKLAVMVTNIESQRDLDDWTGSSSSTNSSEERLTVHHQTPARQKIEVGIHQTFEVTQTTADRDDGSQGSQRVREHV</sequence>
<evidence type="ECO:0000256" key="3">
    <source>
        <dbReference type="ARBA" id="ARBA00022989"/>
    </source>
</evidence>
<dbReference type="OrthoDB" id="3897607at2759"/>
<evidence type="ECO:0000256" key="1">
    <source>
        <dbReference type="ARBA" id="ARBA00004141"/>
    </source>
</evidence>
<reference evidence="10" key="1">
    <citation type="journal article" date="2017" name="Nat. Microbiol.">
        <title>Global analysis of biosynthetic gene clusters reveals vast potential of secondary metabolite production in Penicillium species.</title>
        <authorList>
            <person name="Nielsen J.C."/>
            <person name="Grijseels S."/>
            <person name="Prigent S."/>
            <person name="Ji B."/>
            <person name="Dainat J."/>
            <person name="Nielsen K.F."/>
            <person name="Frisvad J.C."/>
            <person name="Workman M."/>
            <person name="Nielsen J."/>
        </authorList>
    </citation>
    <scope>NUCLEOTIDE SEQUENCE [LARGE SCALE GENOMIC DNA]</scope>
    <source>
        <strain evidence="10">IBT 11843</strain>
    </source>
</reference>
<feature type="compositionally biased region" description="Basic and acidic residues" evidence="6">
    <location>
        <begin position="308"/>
        <end position="322"/>
    </location>
</feature>
<keyword evidence="4 7" id="KW-0472">Membrane</keyword>
<evidence type="ECO:0000256" key="6">
    <source>
        <dbReference type="SAM" id="MobiDB-lite"/>
    </source>
</evidence>
<dbReference type="GO" id="GO:0016020">
    <property type="term" value="C:membrane"/>
    <property type="evidence" value="ECO:0007669"/>
    <property type="project" value="UniProtKB-SubCell"/>
</dbReference>
<evidence type="ECO:0000256" key="5">
    <source>
        <dbReference type="ARBA" id="ARBA00038359"/>
    </source>
</evidence>
<proteinExistence type="inferred from homology"/>